<sequence>MTLPSIPSVPSTTFDDFLRDWRSIGLQAKVDRTGERIGDRSPFIMSHTLLLQDIPRSATVPLFAGKF</sequence>
<name>A0A9Q0YG59_HOLLE</name>
<evidence type="ECO:0000313" key="2">
    <source>
        <dbReference type="Proteomes" id="UP001152320"/>
    </source>
</evidence>
<comment type="caution">
    <text evidence="1">The sequence shown here is derived from an EMBL/GenBank/DDBJ whole genome shotgun (WGS) entry which is preliminary data.</text>
</comment>
<protein>
    <submittedName>
        <fullName evidence="1">Uncharacterized protein</fullName>
    </submittedName>
</protein>
<keyword evidence="2" id="KW-1185">Reference proteome</keyword>
<dbReference type="Proteomes" id="UP001152320">
    <property type="component" value="Chromosome 21"/>
</dbReference>
<proteinExistence type="predicted"/>
<evidence type="ECO:0000313" key="1">
    <source>
        <dbReference type="EMBL" id="KAJ8022048.1"/>
    </source>
</evidence>
<dbReference type="AlphaFoldDB" id="A0A9Q0YG59"/>
<dbReference type="EMBL" id="JAIZAY010000021">
    <property type="protein sequence ID" value="KAJ8022048.1"/>
    <property type="molecule type" value="Genomic_DNA"/>
</dbReference>
<gene>
    <name evidence="1" type="ORF">HOLleu_39426</name>
</gene>
<organism evidence="1 2">
    <name type="scientific">Holothuria leucospilota</name>
    <name type="common">Black long sea cucumber</name>
    <name type="synonym">Mertensiothuria leucospilota</name>
    <dbReference type="NCBI Taxonomy" id="206669"/>
    <lineage>
        <taxon>Eukaryota</taxon>
        <taxon>Metazoa</taxon>
        <taxon>Echinodermata</taxon>
        <taxon>Eleutherozoa</taxon>
        <taxon>Echinozoa</taxon>
        <taxon>Holothuroidea</taxon>
        <taxon>Aspidochirotacea</taxon>
        <taxon>Aspidochirotida</taxon>
        <taxon>Holothuriidae</taxon>
        <taxon>Holothuria</taxon>
    </lineage>
</organism>
<accession>A0A9Q0YG59</accession>
<reference evidence="1" key="1">
    <citation type="submission" date="2021-10" db="EMBL/GenBank/DDBJ databases">
        <title>Tropical sea cucumber genome reveals ecological adaptation and Cuvierian tubules defense mechanism.</title>
        <authorList>
            <person name="Chen T."/>
        </authorList>
    </citation>
    <scope>NUCLEOTIDE SEQUENCE</scope>
    <source>
        <strain evidence="1">Nanhai2018</strain>
        <tissue evidence="1">Muscle</tissue>
    </source>
</reference>